<dbReference type="PANTHER" id="PTHR43855">
    <property type="entry name" value="THIOSULFATE SULFURTRANSFERASE"/>
    <property type="match status" value="1"/>
</dbReference>
<name>A0A128A608_9ARCH</name>
<keyword evidence="1" id="KW-0677">Repeat</keyword>
<dbReference type="Gene3D" id="3.40.250.10">
    <property type="entry name" value="Rhodanese-like domain"/>
    <property type="match status" value="2"/>
</dbReference>
<dbReference type="InterPro" id="IPR036873">
    <property type="entry name" value="Rhodanese-like_dom_sf"/>
</dbReference>
<dbReference type="InterPro" id="IPR001307">
    <property type="entry name" value="Thiosulphate_STrfase_CS"/>
</dbReference>
<evidence type="ECO:0000313" key="4">
    <source>
        <dbReference type="Proteomes" id="UP000196239"/>
    </source>
</evidence>
<dbReference type="InterPro" id="IPR051126">
    <property type="entry name" value="Thiosulfate_sulfurtransferase"/>
</dbReference>
<dbReference type="PANTHER" id="PTHR43855:SF1">
    <property type="entry name" value="THIOSULFATE SULFURTRANSFERASE"/>
    <property type="match status" value="1"/>
</dbReference>
<dbReference type="GO" id="GO:0004792">
    <property type="term" value="F:thiosulfate-cyanide sulfurtransferase activity"/>
    <property type="evidence" value="ECO:0007669"/>
    <property type="project" value="InterPro"/>
</dbReference>
<gene>
    <name evidence="3" type="ORF">NDEV_2009</name>
</gene>
<dbReference type="Proteomes" id="UP000196239">
    <property type="component" value="Chromosome 1"/>
</dbReference>
<protein>
    <submittedName>
        <fullName evidence="3">Sulfurtransferase</fullName>
    </submittedName>
</protein>
<keyword evidence="3" id="KW-0808">Transferase</keyword>
<dbReference type="AlphaFoldDB" id="A0A128A608"/>
<evidence type="ECO:0000256" key="1">
    <source>
        <dbReference type="ARBA" id="ARBA00022737"/>
    </source>
</evidence>
<evidence type="ECO:0000259" key="2">
    <source>
        <dbReference type="PROSITE" id="PS50206"/>
    </source>
</evidence>
<reference evidence="4" key="1">
    <citation type="submission" date="2015-10" db="EMBL/GenBank/DDBJ databases">
        <authorList>
            <person name="Lehtovirta-Morley L.E."/>
            <person name="Vieille C."/>
        </authorList>
    </citation>
    <scope>NUCLEOTIDE SEQUENCE [LARGE SCALE GENOMIC DNA]</scope>
</reference>
<dbReference type="PROSITE" id="PS50206">
    <property type="entry name" value="RHODANESE_3"/>
    <property type="match status" value="2"/>
</dbReference>
<sequence length="261" mass="29715">MLISCTELMEKIRNPNLVLVDCRSYKDYSQGHIPGAVNLDFFYYHWSDTSKDGIKAFEKQMENLLSFLGVTKDKTVVFYDDVSGMSAARGVWLLMYFSHKDTFMLDGGFKKWSSLGLEMETKTNGFKPGKFSGKVNKEIIAGYEYINKKIGKVKLLDARSKDEYNGIIIRAARNGHIPTAINMDWTLNINEDGTMKSLEDLTKMYNFSKDEEIVTYCQGGYRAANSFVALKMLGFKNVKVYLGSWGEWGNKLDLPVDLNQN</sequence>
<dbReference type="KEGG" id="ndv:NDEV_2009"/>
<dbReference type="InterPro" id="IPR001763">
    <property type="entry name" value="Rhodanese-like_dom"/>
</dbReference>
<dbReference type="SMART" id="SM00450">
    <property type="entry name" value="RHOD"/>
    <property type="match status" value="2"/>
</dbReference>
<feature type="domain" description="Rhodanese" evidence="2">
    <location>
        <begin position="149"/>
        <end position="257"/>
    </location>
</feature>
<evidence type="ECO:0000313" key="3">
    <source>
        <dbReference type="EMBL" id="CUR52771.1"/>
    </source>
</evidence>
<keyword evidence="4" id="KW-1185">Reference proteome</keyword>
<proteinExistence type="predicted"/>
<dbReference type="CDD" id="cd01448">
    <property type="entry name" value="TST_Repeat_1"/>
    <property type="match status" value="1"/>
</dbReference>
<feature type="domain" description="Rhodanese" evidence="2">
    <location>
        <begin position="13"/>
        <end position="121"/>
    </location>
</feature>
<dbReference type="CDD" id="cd01449">
    <property type="entry name" value="TST_Repeat_2"/>
    <property type="match status" value="1"/>
</dbReference>
<accession>A0A128A608</accession>
<dbReference type="SUPFAM" id="SSF52821">
    <property type="entry name" value="Rhodanese/Cell cycle control phosphatase"/>
    <property type="match status" value="2"/>
</dbReference>
<dbReference type="Pfam" id="PF00581">
    <property type="entry name" value="Rhodanese"/>
    <property type="match status" value="2"/>
</dbReference>
<dbReference type="PROSITE" id="PS00380">
    <property type="entry name" value="RHODANESE_1"/>
    <property type="match status" value="1"/>
</dbReference>
<dbReference type="EMBL" id="LN890280">
    <property type="protein sequence ID" value="CUR52771.1"/>
    <property type="molecule type" value="Genomic_DNA"/>
</dbReference>
<organism evidence="3 4">
    <name type="scientific">Nitrosotalea devaniterrae</name>
    <dbReference type="NCBI Taxonomy" id="1078905"/>
    <lineage>
        <taxon>Archaea</taxon>
        <taxon>Nitrososphaerota</taxon>
        <taxon>Nitrososphaeria</taxon>
        <taxon>Nitrosotaleales</taxon>
        <taxon>Nitrosotaleaceae</taxon>
        <taxon>Nitrosotalea</taxon>
    </lineage>
</organism>